<evidence type="ECO:0000313" key="4">
    <source>
        <dbReference type="Proteomes" id="UP000327013"/>
    </source>
</evidence>
<dbReference type="AlphaFoldDB" id="A0A5N6QGQ9"/>
<dbReference type="PANTHER" id="PTHR37706">
    <property type="entry name" value="TRANSMEMBRANE PROTEIN"/>
    <property type="match status" value="1"/>
</dbReference>
<keyword evidence="2" id="KW-0812">Transmembrane</keyword>
<dbReference type="Proteomes" id="UP000327013">
    <property type="component" value="Chromosome 1"/>
</dbReference>
<feature type="region of interest" description="Disordered" evidence="1">
    <location>
        <begin position="40"/>
        <end position="80"/>
    </location>
</feature>
<reference evidence="3 4" key="1">
    <citation type="submission" date="2019-06" db="EMBL/GenBank/DDBJ databases">
        <title>A chromosomal-level reference genome of Carpinus fangiana (Coryloideae, Betulaceae).</title>
        <authorList>
            <person name="Yang X."/>
            <person name="Wang Z."/>
            <person name="Zhang L."/>
            <person name="Hao G."/>
            <person name="Liu J."/>
            <person name="Yang Y."/>
        </authorList>
    </citation>
    <scope>NUCLEOTIDE SEQUENCE [LARGE SCALE GENOMIC DNA]</scope>
    <source>
        <strain evidence="3">Cfa_2016G</strain>
        <tissue evidence="3">Leaf</tissue>
    </source>
</reference>
<proteinExistence type="predicted"/>
<sequence>MAPLSLATTTFPLFLCSLPIPCTRFHPFISLSSALHPHRPSISFPSNPRAPQPRRPCHAASPGPPPDSDPRPPNDPVSRTGLAASLSKFQDRVQIFFAVLFWMSLFFWASAWDGRSRPNKGSRFRK</sequence>
<keyword evidence="2" id="KW-0472">Membrane</keyword>
<gene>
    <name evidence="3" type="ORF">FH972_001975</name>
</gene>
<evidence type="ECO:0000313" key="3">
    <source>
        <dbReference type="EMBL" id="KAE7997330.1"/>
    </source>
</evidence>
<keyword evidence="2" id="KW-1133">Transmembrane helix</keyword>
<organism evidence="3 4">
    <name type="scientific">Carpinus fangiana</name>
    <dbReference type="NCBI Taxonomy" id="176857"/>
    <lineage>
        <taxon>Eukaryota</taxon>
        <taxon>Viridiplantae</taxon>
        <taxon>Streptophyta</taxon>
        <taxon>Embryophyta</taxon>
        <taxon>Tracheophyta</taxon>
        <taxon>Spermatophyta</taxon>
        <taxon>Magnoliopsida</taxon>
        <taxon>eudicotyledons</taxon>
        <taxon>Gunneridae</taxon>
        <taxon>Pentapetalae</taxon>
        <taxon>rosids</taxon>
        <taxon>fabids</taxon>
        <taxon>Fagales</taxon>
        <taxon>Betulaceae</taxon>
        <taxon>Carpinus</taxon>
    </lineage>
</organism>
<feature type="transmembrane region" description="Helical" evidence="2">
    <location>
        <begin position="93"/>
        <end position="112"/>
    </location>
</feature>
<protein>
    <submittedName>
        <fullName evidence="3">Uncharacterized protein</fullName>
    </submittedName>
</protein>
<dbReference type="EMBL" id="CM017321">
    <property type="protein sequence ID" value="KAE7997330.1"/>
    <property type="molecule type" value="Genomic_DNA"/>
</dbReference>
<dbReference type="OrthoDB" id="786429at2759"/>
<name>A0A5N6QGQ9_9ROSI</name>
<evidence type="ECO:0000256" key="1">
    <source>
        <dbReference type="SAM" id="MobiDB-lite"/>
    </source>
</evidence>
<feature type="compositionally biased region" description="Pro residues" evidence="1">
    <location>
        <begin position="62"/>
        <end position="75"/>
    </location>
</feature>
<dbReference type="PANTHER" id="PTHR37706:SF2">
    <property type="entry name" value="TRANSMEMBRANE PROTEIN"/>
    <property type="match status" value="1"/>
</dbReference>
<accession>A0A5N6QGQ9</accession>
<evidence type="ECO:0000256" key="2">
    <source>
        <dbReference type="SAM" id="Phobius"/>
    </source>
</evidence>
<keyword evidence="4" id="KW-1185">Reference proteome</keyword>